<proteinExistence type="predicted"/>
<dbReference type="Proteomes" id="UP000814140">
    <property type="component" value="Unassembled WGS sequence"/>
</dbReference>
<evidence type="ECO:0000313" key="2">
    <source>
        <dbReference type="Proteomes" id="UP000814140"/>
    </source>
</evidence>
<reference evidence="1" key="1">
    <citation type="submission" date="2021-03" db="EMBL/GenBank/DDBJ databases">
        <authorList>
            <consortium name="DOE Joint Genome Institute"/>
            <person name="Ahrendt S."/>
            <person name="Looney B.P."/>
            <person name="Miyauchi S."/>
            <person name="Morin E."/>
            <person name="Drula E."/>
            <person name="Courty P.E."/>
            <person name="Chicoki N."/>
            <person name="Fauchery L."/>
            <person name="Kohler A."/>
            <person name="Kuo A."/>
            <person name="Labutti K."/>
            <person name="Pangilinan J."/>
            <person name="Lipzen A."/>
            <person name="Riley R."/>
            <person name="Andreopoulos W."/>
            <person name="He G."/>
            <person name="Johnson J."/>
            <person name="Barry K.W."/>
            <person name="Grigoriev I.V."/>
            <person name="Nagy L."/>
            <person name="Hibbett D."/>
            <person name="Henrissat B."/>
            <person name="Matheny P.B."/>
            <person name="Labbe J."/>
            <person name="Martin F."/>
        </authorList>
    </citation>
    <scope>NUCLEOTIDE SEQUENCE</scope>
    <source>
        <strain evidence="1">HHB10654</strain>
    </source>
</reference>
<reference evidence="1" key="2">
    <citation type="journal article" date="2022" name="New Phytol.">
        <title>Evolutionary transition to the ectomycorrhizal habit in the genomes of a hyperdiverse lineage of mushroom-forming fungi.</title>
        <authorList>
            <person name="Looney B."/>
            <person name="Miyauchi S."/>
            <person name="Morin E."/>
            <person name="Drula E."/>
            <person name="Courty P.E."/>
            <person name="Kohler A."/>
            <person name="Kuo A."/>
            <person name="LaButti K."/>
            <person name="Pangilinan J."/>
            <person name="Lipzen A."/>
            <person name="Riley R."/>
            <person name="Andreopoulos W."/>
            <person name="He G."/>
            <person name="Johnson J."/>
            <person name="Nolan M."/>
            <person name="Tritt A."/>
            <person name="Barry K.W."/>
            <person name="Grigoriev I.V."/>
            <person name="Nagy L.G."/>
            <person name="Hibbett D."/>
            <person name="Henrissat B."/>
            <person name="Matheny P.B."/>
            <person name="Labbe J."/>
            <person name="Martin F.M."/>
        </authorList>
    </citation>
    <scope>NUCLEOTIDE SEQUENCE</scope>
    <source>
        <strain evidence="1">HHB10654</strain>
    </source>
</reference>
<protein>
    <submittedName>
        <fullName evidence="1">Uncharacterized protein</fullName>
    </submittedName>
</protein>
<comment type="caution">
    <text evidence="1">The sequence shown here is derived from an EMBL/GenBank/DDBJ whole genome shotgun (WGS) entry which is preliminary data.</text>
</comment>
<gene>
    <name evidence="1" type="ORF">BV25DRAFT_1829773</name>
</gene>
<sequence>MFPYSYFGVLRPAAKYDAAEIRDLLVPVLKASFPAVSEDWHHLQTVILAADIPESPGEDYLLESMQFIRLAEACNVPDVLPVAFYELSCLFDDMDPEANFYHESFSGAMPSELVHEPRDEDSDRSPVWYLHHSPTVKDMSCGLKAIRHFPCGKVEAVRIGENSLPAFIEQRRTTIVARDLEEHELSSQDSSAEHG</sequence>
<name>A0ACB8SRB7_9AGAM</name>
<accession>A0ACB8SRB7</accession>
<keyword evidence="2" id="KW-1185">Reference proteome</keyword>
<dbReference type="EMBL" id="MU277232">
    <property type="protein sequence ID" value="KAI0058777.1"/>
    <property type="molecule type" value="Genomic_DNA"/>
</dbReference>
<evidence type="ECO:0000313" key="1">
    <source>
        <dbReference type="EMBL" id="KAI0058777.1"/>
    </source>
</evidence>
<organism evidence="1 2">
    <name type="scientific">Artomyces pyxidatus</name>
    <dbReference type="NCBI Taxonomy" id="48021"/>
    <lineage>
        <taxon>Eukaryota</taxon>
        <taxon>Fungi</taxon>
        <taxon>Dikarya</taxon>
        <taxon>Basidiomycota</taxon>
        <taxon>Agaricomycotina</taxon>
        <taxon>Agaricomycetes</taxon>
        <taxon>Russulales</taxon>
        <taxon>Auriscalpiaceae</taxon>
        <taxon>Artomyces</taxon>
    </lineage>
</organism>